<dbReference type="Pfam" id="PF20999">
    <property type="entry name" value="DUF4438_C"/>
    <property type="match status" value="1"/>
</dbReference>
<feature type="domain" description="DUF4438" evidence="1">
    <location>
        <begin position="29"/>
        <end position="163"/>
    </location>
</feature>
<dbReference type="InterPro" id="IPR048399">
    <property type="entry name" value="DUF4438_C"/>
</dbReference>
<keyword evidence="4" id="KW-1185">Reference proteome</keyword>
<comment type="caution">
    <text evidence="3">The sequence shown here is derived from an EMBL/GenBank/DDBJ whole genome shotgun (WGS) entry which is preliminary data.</text>
</comment>
<dbReference type="Gene3D" id="4.10.1180.10">
    <property type="entry name" value="tm1086 domain"/>
    <property type="match status" value="1"/>
</dbReference>
<dbReference type="Gene3D" id="2.40.10.170">
    <property type="match status" value="1"/>
</dbReference>
<dbReference type="EMBL" id="SGWX01000001">
    <property type="protein sequence ID" value="RZS60734.1"/>
    <property type="molecule type" value="Genomic_DNA"/>
</dbReference>
<evidence type="ECO:0000313" key="4">
    <source>
        <dbReference type="Proteomes" id="UP000293852"/>
    </source>
</evidence>
<dbReference type="InterPro" id="IPR044909">
    <property type="entry name" value="TM_1086_sf"/>
</dbReference>
<protein>
    <submittedName>
        <fullName evidence="3">Uncharacterized protein DUF4438</fullName>
    </submittedName>
</protein>
<gene>
    <name evidence="3" type="ORF">EV386_1012</name>
</gene>
<dbReference type="Gene3D" id="2.102.30.10">
    <property type="entry name" value="tm1086 (SG structure) domain"/>
    <property type="match status" value="1"/>
</dbReference>
<dbReference type="Proteomes" id="UP000293852">
    <property type="component" value="Unassembled WGS sequence"/>
</dbReference>
<feature type="domain" description="DUF4438" evidence="2">
    <location>
        <begin position="164"/>
        <end position="286"/>
    </location>
</feature>
<proteinExistence type="predicted"/>
<name>A0A4Q7M080_9MICO</name>
<dbReference type="Pfam" id="PF14505">
    <property type="entry name" value="DUF4438"/>
    <property type="match status" value="1"/>
</dbReference>
<reference evidence="3 4" key="1">
    <citation type="submission" date="2019-02" db="EMBL/GenBank/DDBJ databases">
        <title>Sequencing the genomes of 1000 actinobacteria strains.</title>
        <authorList>
            <person name="Klenk H.-P."/>
        </authorList>
    </citation>
    <scope>NUCLEOTIDE SEQUENCE [LARGE SCALE GENOMIC DNA]</scope>
    <source>
        <strain evidence="3 4">DSM 16932</strain>
    </source>
</reference>
<dbReference type="AlphaFoldDB" id="A0A4Q7M080"/>
<evidence type="ECO:0000259" key="2">
    <source>
        <dbReference type="Pfam" id="PF20999"/>
    </source>
</evidence>
<dbReference type="InterPro" id="IPR044910">
    <property type="entry name" value="TM_1086_SG_dom"/>
</dbReference>
<dbReference type="OrthoDB" id="596789at2"/>
<evidence type="ECO:0000313" key="3">
    <source>
        <dbReference type="EMBL" id="RZS60734.1"/>
    </source>
</evidence>
<sequence>MVRSNAYDLPTISVQGEIDHPRLRSLGFVDPSGHAQLVALGTSGIAYDVRIGDRAVGWAADHVEPGVSIRHSDVEANLALAYNSCVGNRAIVVSGRAQGAEGVVTGKHGGALPTDRLLVDFSPDVLDKLVIGDSILIRSRGQGLVLPDHPGVSVRNLDPNLLDRLPISEVGGVLSVGVAARIPARVMGSGIGMGSVALGDYDINLFDAQTVEEFGLDRLRLGDLVHLEDTDNRFGRSYRKGMSTIAVVAHSDSVLAGHGPGVVTLFSGSDEDLVAVDDPAANLADIWRV</sequence>
<dbReference type="RefSeq" id="WP_130412882.1">
    <property type="nucleotide sequence ID" value="NZ_SGWX01000001.1"/>
</dbReference>
<accession>A0A4Q7M080</accession>
<dbReference type="InterPro" id="IPR029433">
    <property type="entry name" value="DUF4438_N"/>
</dbReference>
<evidence type="ECO:0000259" key="1">
    <source>
        <dbReference type="Pfam" id="PF14505"/>
    </source>
</evidence>
<organism evidence="3 4">
    <name type="scientific">Xylanimonas ulmi</name>
    <dbReference type="NCBI Taxonomy" id="228973"/>
    <lineage>
        <taxon>Bacteria</taxon>
        <taxon>Bacillati</taxon>
        <taxon>Actinomycetota</taxon>
        <taxon>Actinomycetes</taxon>
        <taxon>Micrococcales</taxon>
        <taxon>Promicromonosporaceae</taxon>
        <taxon>Xylanimonas</taxon>
    </lineage>
</organism>